<dbReference type="PANTHER" id="PTHR11795">
    <property type="entry name" value="BRANCHED-CHAIN AMINO ACID TRANSPORT SYSTEM PERMEASE PROTEIN LIVH"/>
    <property type="match status" value="1"/>
</dbReference>
<name>A0A543PA84_9ACTN</name>
<keyword evidence="2" id="KW-0813">Transport</keyword>
<sequence length="287" mass="29814">MTYVQVVLNGILLGGFYLLMAQGLNLVFGVMGIVNLAHGAFIVLGGLGVFSLYEAGVNPFLGLVIVLIAGAALGALVQWAVIERIRGTAKQHELLTLMATFGLSYILINIAQQVWGSNYRTIPFLQSALTVGPFRFSLSLVVGVALAAVITLSIAFWLTRTRAGMSLRAQAQSPVGAGACGINPRRLRLVGFSVGAAVAAAAGMLLVMTQPIAPQEATNFTIVAFVVIALGGLGNYKGAVAGAVLVGVVQTLAGYQMGAVIQGAAPYLMLILVMLFRPAGLLTRKAA</sequence>
<dbReference type="Pfam" id="PF02653">
    <property type="entry name" value="BPD_transp_2"/>
    <property type="match status" value="1"/>
</dbReference>
<keyword evidence="11" id="KW-1185">Reference proteome</keyword>
<keyword evidence="4 9" id="KW-0812">Transmembrane</keyword>
<keyword evidence="3" id="KW-1003">Cell membrane</keyword>
<dbReference type="RefSeq" id="WP_142023787.1">
    <property type="nucleotide sequence ID" value="NZ_VFQE01000001.1"/>
</dbReference>
<feature type="transmembrane region" description="Helical" evidence="9">
    <location>
        <begin position="189"/>
        <end position="211"/>
    </location>
</feature>
<evidence type="ECO:0000256" key="7">
    <source>
        <dbReference type="ARBA" id="ARBA00023136"/>
    </source>
</evidence>
<dbReference type="InterPro" id="IPR001851">
    <property type="entry name" value="ABC_transp_permease"/>
</dbReference>
<dbReference type="PANTHER" id="PTHR11795:SF445">
    <property type="entry name" value="AMINO ACID ABC TRANSPORTER PERMEASE PROTEIN"/>
    <property type="match status" value="1"/>
</dbReference>
<evidence type="ECO:0000313" key="10">
    <source>
        <dbReference type="EMBL" id="TQN40988.1"/>
    </source>
</evidence>
<comment type="subcellular location">
    <subcellularLocation>
        <location evidence="1">Cell membrane</location>
        <topology evidence="1">Multi-pass membrane protein</topology>
    </subcellularLocation>
</comment>
<feature type="transmembrane region" description="Helical" evidence="9">
    <location>
        <begin position="35"/>
        <end position="53"/>
    </location>
</feature>
<evidence type="ECO:0000256" key="2">
    <source>
        <dbReference type="ARBA" id="ARBA00022448"/>
    </source>
</evidence>
<feature type="transmembrane region" description="Helical" evidence="9">
    <location>
        <begin position="264"/>
        <end position="283"/>
    </location>
</feature>
<feature type="transmembrane region" description="Helical" evidence="9">
    <location>
        <begin position="94"/>
        <end position="116"/>
    </location>
</feature>
<keyword evidence="7 9" id="KW-0472">Membrane</keyword>
<reference evidence="10 11" key="1">
    <citation type="submission" date="2019-06" db="EMBL/GenBank/DDBJ databases">
        <title>Sequencing the genomes of 1000 actinobacteria strains.</title>
        <authorList>
            <person name="Klenk H.-P."/>
        </authorList>
    </citation>
    <scope>NUCLEOTIDE SEQUENCE [LARGE SCALE GENOMIC DNA]</scope>
    <source>
        <strain evidence="10 11">DSM 46837</strain>
    </source>
</reference>
<proteinExistence type="inferred from homology"/>
<dbReference type="GO" id="GO:0022857">
    <property type="term" value="F:transmembrane transporter activity"/>
    <property type="evidence" value="ECO:0007669"/>
    <property type="project" value="InterPro"/>
</dbReference>
<organism evidence="10 11">
    <name type="scientific">Blastococcus colisei</name>
    <dbReference type="NCBI Taxonomy" id="1564162"/>
    <lineage>
        <taxon>Bacteria</taxon>
        <taxon>Bacillati</taxon>
        <taxon>Actinomycetota</taxon>
        <taxon>Actinomycetes</taxon>
        <taxon>Geodermatophilales</taxon>
        <taxon>Geodermatophilaceae</taxon>
        <taxon>Blastococcus</taxon>
    </lineage>
</organism>
<dbReference type="GO" id="GO:0005886">
    <property type="term" value="C:plasma membrane"/>
    <property type="evidence" value="ECO:0007669"/>
    <property type="project" value="UniProtKB-SubCell"/>
</dbReference>
<evidence type="ECO:0000256" key="3">
    <source>
        <dbReference type="ARBA" id="ARBA00022475"/>
    </source>
</evidence>
<comment type="caution">
    <text evidence="10">The sequence shown here is derived from an EMBL/GenBank/DDBJ whole genome shotgun (WGS) entry which is preliminary data.</text>
</comment>
<dbReference type="EMBL" id="VFQE01000001">
    <property type="protein sequence ID" value="TQN40988.1"/>
    <property type="molecule type" value="Genomic_DNA"/>
</dbReference>
<dbReference type="InterPro" id="IPR052157">
    <property type="entry name" value="BCAA_transport_permease"/>
</dbReference>
<evidence type="ECO:0000256" key="8">
    <source>
        <dbReference type="ARBA" id="ARBA00037998"/>
    </source>
</evidence>
<evidence type="ECO:0000256" key="4">
    <source>
        <dbReference type="ARBA" id="ARBA00022692"/>
    </source>
</evidence>
<keyword evidence="6 9" id="KW-1133">Transmembrane helix</keyword>
<protein>
    <submittedName>
        <fullName evidence="10">Amino acid/amide ABC transporter membrane protein 1 (HAAT family)</fullName>
    </submittedName>
</protein>
<evidence type="ECO:0000256" key="6">
    <source>
        <dbReference type="ARBA" id="ARBA00022989"/>
    </source>
</evidence>
<evidence type="ECO:0000256" key="5">
    <source>
        <dbReference type="ARBA" id="ARBA00022970"/>
    </source>
</evidence>
<dbReference type="GO" id="GO:0006865">
    <property type="term" value="P:amino acid transport"/>
    <property type="evidence" value="ECO:0007669"/>
    <property type="project" value="UniProtKB-KW"/>
</dbReference>
<dbReference type="Proteomes" id="UP000319865">
    <property type="component" value="Unassembled WGS sequence"/>
</dbReference>
<dbReference type="CDD" id="cd06582">
    <property type="entry name" value="TM_PBP1_LivH_like"/>
    <property type="match status" value="1"/>
</dbReference>
<gene>
    <name evidence="10" type="ORF">FHU33_0340</name>
</gene>
<dbReference type="AlphaFoldDB" id="A0A543PA84"/>
<evidence type="ECO:0000313" key="11">
    <source>
        <dbReference type="Proteomes" id="UP000319865"/>
    </source>
</evidence>
<keyword evidence="5" id="KW-0029">Amino-acid transport</keyword>
<evidence type="ECO:0000256" key="1">
    <source>
        <dbReference type="ARBA" id="ARBA00004651"/>
    </source>
</evidence>
<feature type="transmembrane region" description="Helical" evidence="9">
    <location>
        <begin position="6"/>
        <end position="28"/>
    </location>
</feature>
<feature type="transmembrane region" description="Helical" evidence="9">
    <location>
        <begin position="59"/>
        <end position="82"/>
    </location>
</feature>
<dbReference type="OrthoDB" id="9807115at2"/>
<accession>A0A543PA84</accession>
<evidence type="ECO:0000256" key="9">
    <source>
        <dbReference type="SAM" id="Phobius"/>
    </source>
</evidence>
<feature type="transmembrane region" description="Helical" evidence="9">
    <location>
        <begin position="136"/>
        <end position="158"/>
    </location>
</feature>
<comment type="similarity">
    <text evidence="8">Belongs to the binding-protein-dependent transport system permease family. LivHM subfamily.</text>
</comment>